<keyword evidence="2" id="KW-1185">Reference proteome</keyword>
<dbReference type="EMBL" id="BGPR01003522">
    <property type="protein sequence ID" value="GBM89206.1"/>
    <property type="molecule type" value="Genomic_DNA"/>
</dbReference>
<name>A0A4Y2JJA6_ARAVE</name>
<dbReference type="Proteomes" id="UP000499080">
    <property type="component" value="Unassembled WGS sequence"/>
</dbReference>
<dbReference type="AlphaFoldDB" id="A0A4Y2JJA6"/>
<reference evidence="1 2" key="1">
    <citation type="journal article" date="2019" name="Sci. Rep.">
        <title>Orb-weaving spider Araneus ventricosus genome elucidates the spidroin gene catalogue.</title>
        <authorList>
            <person name="Kono N."/>
            <person name="Nakamura H."/>
            <person name="Ohtoshi R."/>
            <person name="Moran D.A.P."/>
            <person name="Shinohara A."/>
            <person name="Yoshida Y."/>
            <person name="Fujiwara M."/>
            <person name="Mori M."/>
            <person name="Tomita M."/>
            <person name="Arakawa K."/>
        </authorList>
    </citation>
    <scope>NUCLEOTIDE SEQUENCE [LARGE SCALE GENOMIC DNA]</scope>
</reference>
<proteinExistence type="predicted"/>
<organism evidence="1 2">
    <name type="scientific">Araneus ventricosus</name>
    <name type="common">Orbweaver spider</name>
    <name type="synonym">Epeira ventricosa</name>
    <dbReference type="NCBI Taxonomy" id="182803"/>
    <lineage>
        <taxon>Eukaryota</taxon>
        <taxon>Metazoa</taxon>
        <taxon>Ecdysozoa</taxon>
        <taxon>Arthropoda</taxon>
        <taxon>Chelicerata</taxon>
        <taxon>Arachnida</taxon>
        <taxon>Araneae</taxon>
        <taxon>Araneomorphae</taxon>
        <taxon>Entelegynae</taxon>
        <taxon>Araneoidea</taxon>
        <taxon>Araneidae</taxon>
        <taxon>Araneus</taxon>
    </lineage>
</organism>
<evidence type="ECO:0000313" key="2">
    <source>
        <dbReference type="Proteomes" id="UP000499080"/>
    </source>
</evidence>
<comment type="caution">
    <text evidence="1">The sequence shown here is derived from an EMBL/GenBank/DDBJ whole genome shotgun (WGS) entry which is preliminary data.</text>
</comment>
<sequence>MAVIRKETVQNVIIFWKIGREDIIKCGNESTALRRACMNISHRREELVDSNLKFSVREEFVDDDCKIVREFEINKFRDKAFVQHAVEGFLDIQEDSSCIQFGAKPVHNFVGNSQKLMSAAMA</sequence>
<protein>
    <submittedName>
        <fullName evidence="1">Uncharacterized protein</fullName>
    </submittedName>
</protein>
<gene>
    <name evidence="1" type="ORF">AVEN_158506_1</name>
</gene>
<evidence type="ECO:0000313" key="1">
    <source>
        <dbReference type="EMBL" id="GBM89206.1"/>
    </source>
</evidence>
<accession>A0A4Y2JJA6</accession>